<dbReference type="EMBL" id="CANTFK010000416">
    <property type="protein sequence ID" value="CAI5716289.1"/>
    <property type="molecule type" value="Genomic_DNA"/>
</dbReference>
<proteinExistence type="predicted"/>
<feature type="compositionally biased region" description="Basic and acidic residues" evidence="1">
    <location>
        <begin position="101"/>
        <end position="113"/>
    </location>
</feature>
<accession>A0AAV0TC23</accession>
<evidence type="ECO:0000313" key="2">
    <source>
        <dbReference type="EMBL" id="CAI5716289.1"/>
    </source>
</evidence>
<organism evidence="2 3">
    <name type="scientific">Peronospora farinosa</name>
    <dbReference type="NCBI Taxonomy" id="134698"/>
    <lineage>
        <taxon>Eukaryota</taxon>
        <taxon>Sar</taxon>
        <taxon>Stramenopiles</taxon>
        <taxon>Oomycota</taxon>
        <taxon>Peronosporomycetes</taxon>
        <taxon>Peronosporales</taxon>
        <taxon>Peronosporaceae</taxon>
        <taxon>Peronospora</taxon>
    </lineage>
</organism>
<evidence type="ECO:0008006" key="4">
    <source>
        <dbReference type="Google" id="ProtNLM"/>
    </source>
</evidence>
<sequence length="153" mass="17670">MDDGVTMTQHLDKFDELIVGLQSLGEPIDEARQLVVLLSSLPAEYEIIASIVENAKDVTLIEVKEKLFKEYERQDKKEATERALKATTHGIKSKKPKVRQGRKEQWTQGQRLEESKRVKRQMLQLVADRQWCNGTHDAAPRRIVRLQKPSDKH</sequence>
<name>A0AAV0TC23_9STRA</name>
<feature type="compositionally biased region" description="Basic residues" evidence="1">
    <location>
        <begin position="91"/>
        <end position="100"/>
    </location>
</feature>
<feature type="region of interest" description="Disordered" evidence="1">
    <location>
        <begin position="80"/>
        <end position="113"/>
    </location>
</feature>
<protein>
    <recommendedName>
        <fullName evidence="4">Polyprotein</fullName>
    </recommendedName>
</protein>
<evidence type="ECO:0000256" key="1">
    <source>
        <dbReference type="SAM" id="MobiDB-lite"/>
    </source>
</evidence>
<dbReference type="Proteomes" id="UP001159659">
    <property type="component" value="Unassembled WGS sequence"/>
</dbReference>
<comment type="caution">
    <text evidence="2">The sequence shown here is derived from an EMBL/GenBank/DDBJ whole genome shotgun (WGS) entry which is preliminary data.</text>
</comment>
<dbReference type="Pfam" id="PF14223">
    <property type="entry name" value="Retrotran_gag_2"/>
    <property type="match status" value="1"/>
</dbReference>
<evidence type="ECO:0000313" key="3">
    <source>
        <dbReference type="Proteomes" id="UP001159659"/>
    </source>
</evidence>
<dbReference type="AlphaFoldDB" id="A0AAV0TC23"/>
<reference evidence="2" key="1">
    <citation type="submission" date="2022-12" db="EMBL/GenBank/DDBJ databases">
        <authorList>
            <person name="Webb A."/>
        </authorList>
    </citation>
    <scope>NUCLEOTIDE SEQUENCE</scope>
    <source>
        <strain evidence="2">Pf2</strain>
    </source>
</reference>
<gene>
    <name evidence="2" type="ORF">PFR002_LOCUS3248</name>
</gene>